<sequence length="90" mass="9881">MRCSRRRGRTTELADESQQSSLVASREFGVEFHGLFGGRHVVLGELYAHALQGCDGDLGRGDAKAGREGEDDFAFDGYDRVSVAGDVRFR</sequence>
<evidence type="ECO:0000313" key="2">
    <source>
        <dbReference type="Proteomes" id="UP000006819"/>
    </source>
</evidence>
<organism evidence="1 2">
    <name type="scientific">Mycobacterium phage Che9d</name>
    <dbReference type="NCBI Taxonomy" id="2907834"/>
    <lineage>
        <taxon>Viruses</taxon>
        <taxon>Duplodnaviria</taxon>
        <taxon>Heunggongvirae</taxon>
        <taxon>Uroviricota</taxon>
        <taxon>Caudoviricetes</taxon>
        <taxon>Gracegardnervirinae</taxon>
        <taxon>Avanivirus</taxon>
        <taxon>Avanivirus Che9d</taxon>
    </lineage>
</organism>
<name>Q855R1_9CAUD</name>
<accession>Q855R1</accession>
<keyword evidence="2" id="KW-1185">Reference proteome</keyword>
<proteinExistence type="predicted"/>
<dbReference type="RefSeq" id="NP_818025.1">
    <property type="nucleotide sequence ID" value="NC_004686.2"/>
</dbReference>
<dbReference type="Proteomes" id="UP000006819">
    <property type="component" value="Segment"/>
</dbReference>
<evidence type="ECO:0000313" key="1">
    <source>
        <dbReference type="EMBL" id="AAN07970.1"/>
    </source>
</evidence>
<protein>
    <submittedName>
        <fullName evidence="1">Uncharacterized protein</fullName>
    </submittedName>
</protein>
<dbReference type="GeneID" id="2700903"/>
<dbReference type="KEGG" id="vg:2700903"/>
<gene>
    <name evidence="1" type="primary">52</name>
    <name evidence="1" type="ORF">PBI_CHE9D_52</name>
</gene>
<reference evidence="1 2" key="1">
    <citation type="journal article" date="2003" name="Cell">
        <title>Origins of highly mosaic mycobacteriophage genomes.</title>
        <authorList>
            <person name="Pedulla M.L."/>
            <person name="Ford M.E."/>
            <person name="Houtz J.M."/>
            <person name="Karthikeyan T."/>
            <person name="Wadsworth C."/>
            <person name="Lewis J.A."/>
            <person name="Jacobs-Sera D."/>
            <person name="Falbo J."/>
            <person name="Gross J."/>
            <person name="Pannunzio N.R."/>
            <person name="Brucker W."/>
            <person name="Kumar V."/>
            <person name="Kandasamy J."/>
            <person name="Keenan L."/>
            <person name="Bardarov S."/>
            <person name="Kriakov J."/>
            <person name="Lawrence J.G."/>
            <person name="Jacobs W.R. Jr."/>
            <person name="Hendrix R.W."/>
            <person name="Hatfull G.F."/>
        </authorList>
    </citation>
    <scope>NUCLEOTIDE SEQUENCE</scope>
</reference>
<dbReference type="EMBL" id="AY129336">
    <property type="protein sequence ID" value="AAN07970.1"/>
    <property type="molecule type" value="Genomic_DNA"/>
</dbReference>